<proteinExistence type="predicted"/>
<dbReference type="GO" id="GO:0005509">
    <property type="term" value="F:calcium ion binding"/>
    <property type="evidence" value="ECO:0007669"/>
    <property type="project" value="InterPro"/>
</dbReference>
<dbReference type="InterPro" id="IPR018247">
    <property type="entry name" value="EF_Hand_1_Ca_BS"/>
</dbReference>
<keyword evidence="1" id="KW-0479">Metal-binding</keyword>
<organism evidence="4">
    <name type="scientific">Cyprideis torosa</name>
    <dbReference type="NCBI Taxonomy" id="163714"/>
    <lineage>
        <taxon>Eukaryota</taxon>
        <taxon>Metazoa</taxon>
        <taxon>Ecdysozoa</taxon>
        <taxon>Arthropoda</taxon>
        <taxon>Crustacea</taxon>
        <taxon>Oligostraca</taxon>
        <taxon>Ostracoda</taxon>
        <taxon>Podocopa</taxon>
        <taxon>Podocopida</taxon>
        <taxon>Cytherocopina</taxon>
        <taxon>Cytheroidea</taxon>
        <taxon>Cytherideidae</taxon>
        <taxon>Cyprideis</taxon>
    </lineage>
</organism>
<evidence type="ECO:0000256" key="1">
    <source>
        <dbReference type="ARBA" id="ARBA00022723"/>
    </source>
</evidence>
<dbReference type="OrthoDB" id="191686at2759"/>
<evidence type="ECO:0000313" key="4">
    <source>
        <dbReference type="EMBL" id="CAD7223808.1"/>
    </source>
</evidence>
<dbReference type="PANTHER" id="PTHR23055">
    <property type="entry name" value="CALCIUM BINDING PROTEINS"/>
    <property type="match status" value="1"/>
</dbReference>
<name>A0A7R8ZJJ1_9CRUS</name>
<dbReference type="InterPro" id="IPR002048">
    <property type="entry name" value="EF_hand_dom"/>
</dbReference>
<dbReference type="CDD" id="cd00051">
    <property type="entry name" value="EFh"/>
    <property type="match status" value="1"/>
</dbReference>
<dbReference type="InterPro" id="IPR011992">
    <property type="entry name" value="EF-hand-dom_pair"/>
</dbReference>
<evidence type="ECO:0000256" key="3">
    <source>
        <dbReference type="ARBA" id="ARBA00022837"/>
    </source>
</evidence>
<gene>
    <name evidence="4" type="ORF">CTOB1V02_LOCUS1785</name>
</gene>
<dbReference type="Gene3D" id="1.10.238.10">
    <property type="entry name" value="EF-hand"/>
    <property type="match status" value="1"/>
</dbReference>
<dbReference type="PRINTS" id="PR00450">
    <property type="entry name" value="RECOVERIN"/>
</dbReference>
<dbReference type="EMBL" id="OB660258">
    <property type="protein sequence ID" value="CAD7223808.1"/>
    <property type="molecule type" value="Genomic_DNA"/>
</dbReference>
<dbReference type="PROSITE" id="PS00018">
    <property type="entry name" value="EF_HAND_1"/>
    <property type="match status" value="1"/>
</dbReference>
<sequence>MGCFWAKHVHLGPDDIQYLMERTRYDESEIREFFRGFAQDCPNGKLTPAKFVDFYRTIFHTGDPEKFCEHAFRAFDRRWAGFLNFRDFVIMWNTITAPDPKDKLQWLFRIFDINSDGSITKRELELTLSAIAEMHVGHHPLRKFNE</sequence>
<dbReference type="SUPFAM" id="SSF47473">
    <property type="entry name" value="EF-hand"/>
    <property type="match status" value="1"/>
</dbReference>
<dbReference type="InterPro" id="IPR028846">
    <property type="entry name" value="Recoverin"/>
</dbReference>
<dbReference type="PROSITE" id="PS50222">
    <property type="entry name" value="EF_HAND_2"/>
    <property type="match status" value="1"/>
</dbReference>
<dbReference type="PANTHER" id="PTHR23055:SF69">
    <property type="entry name" value="NEURONAL CALCIUM SENSOR 2"/>
    <property type="match status" value="1"/>
</dbReference>
<accession>A0A7R8ZJJ1</accession>
<reference evidence="4" key="1">
    <citation type="submission" date="2020-11" db="EMBL/GenBank/DDBJ databases">
        <authorList>
            <person name="Tran Van P."/>
        </authorList>
    </citation>
    <scope>NUCLEOTIDE SEQUENCE</scope>
</reference>
<evidence type="ECO:0000256" key="2">
    <source>
        <dbReference type="ARBA" id="ARBA00022737"/>
    </source>
</evidence>
<keyword evidence="3" id="KW-0106">Calcium</keyword>
<protein>
    <submittedName>
        <fullName evidence="4">Uncharacterized protein</fullName>
    </submittedName>
</protein>
<keyword evidence="2" id="KW-0677">Repeat</keyword>
<dbReference type="AlphaFoldDB" id="A0A7R8ZJJ1"/>
<dbReference type="Pfam" id="PF13833">
    <property type="entry name" value="EF-hand_8"/>
    <property type="match status" value="2"/>
</dbReference>